<name>A0A0M0J778_9EUKA</name>
<protein>
    <recommendedName>
        <fullName evidence="3">B30.2/SPRY domain-containing protein</fullName>
    </recommendedName>
</protein>
<gene>
    <name evidence="1" type="ORF">Ctob_008447</name>
</gene>
<dbReference type="InterPro" id="IPR013320">
    <property type="entry name" value="ConA-like_dom_sf"/>
</dbReference>
<dbReference type="InterPro" id="IPR043136">
    <property type="entry name" value="B30.2/SPRY_sf"/>
</dbReference>
<evidence type="ECO:0008006" key="3">
    <source>
        <dbReference type="Google" id="ProtNLM"/>
    </source>
</evidence>
<organism evidence="1 2">
    <name type="scientific">Chrysochromulina tobinii</name>
    <dbReference type="NCBI Taxonomy" id="1460289"/>
    <lineage>
        <taxon>Eukaryota</taxon>
        <taxon>Haptista</taxon>
        <taxon>Haptophyta</taxon>
        <taxon>Prymnesiophyceae</taxon>
        <taxon>Prymnesiales</taxon>
        <taxon>Chrysochromulinaceae</taxon>
        <taxon>Chrysochromulina</taxon>
    </lineage>
</organism>
<dbReference type="Proteomes" id="UP000037460">
    <property type="component" value="Unassembled WGS sequence"/>
</dbReference>
<evidence type="ECO:0000313" key="1">
    <source>
        <dbReference type="EMBL" id="KOO22325.1"/>
    </source>
</evidence>
<reference evidence="2" key="1">
    <citation type="journal article" date="2015" name="PLoS Genet.">
        <title>Genome Sequence and Transcriptome Analyses of Chrysochromulina tobin: Metabolic Tools for Enhanced Algal Fitness in the Prominent Order Prymnesiales (Haptophyceae).</title>
        <authorList>
            <person name="Hovde B.T."/>
            <person name="Deodato C.R."/>
            <person name="Hunsperger H.M."/>
            <person name="Ryken S.A."/>
            <person name="Yost W."/>
            <person name="Jha R.K."/>
            <person name="Patterson J."/>
            <person name="Monnat R.J. Jr."/>
            <person name="Barlow S.B."/>
            <person name="Starkenburg S.R."/>
            <person name="Cattolico R.A."/>
        </authorList>
    </citation>
    <scope>NUCLEOTIDE SEQUENCE</scope>
    <source>
        <strain evidence="2">CCMP291</strain>
    </source>
</reference>
<proteinExistence type="predicted"/>
<accession>A0A0M0J778</accession>
<dbReference type="SUPFAM" id="SSF49899">
    <property type="entry name" value="Concanavalin A-like lectins/glucanases"/>
    <property type="match status" value="1"/>
</dbReference>
<sequence>MLSEARRLATEASTAEASSSASADYYGCHSSQFTWDPAHLGPNITLSADNRTATHATSQWNSVIGAQWLRGGLFEIKVATDNVDNSSFYIGVCEHGYWETYAAGIEEGEDVLPRDSQHVICMHGDGRMFIKGLEKQWGMMRLSSGEPLVISLDFVSGVATFKQVRTVSGKRKEAVAEVAGLFGEATVVACFGGREQQLRIEATAIEDDGLPREKVRDTFATATASRGSWSKVRDDVFAGTEFQEPVPFSSSKKIPTYAEQVRDIARDLGSS</sequence>
<dbReference type="AlphaFoldDB" id="A0A0M0J778"/>
<comment type="caution">
    <text evidence="1">The sequence shown here is derived from an EMBL/GenBank/DDBJ whole genome shotgun (WGS) entry which is preliminary data.</text>
</comment>
<dbReference type="EMBL" id="JWZX01003287">
    <property type="protein sequence ID" value="KOO22325.1"/>
    <property type="molecule type" value="Genomic_DNA"/>
</dbReference>
<dbReference type="Gene3D" id="2.60.120.920">
    <property type="match status" value="1"/>
</dbReference>
<evidence type="ECO:0000313" key="2">
    <source>
        <dbReference type="Proteomes" id="UP000037460"/>
    </source>
</evidence>
<keyword evidence="2" id="KW-1185">Reference proteome</keyword>